<gene>
    <name evidence="2" type="ORF">HD556DRAFT_1314040</name>
</gene>
<dbReference type="AlphaFoldDB" id="A0A9P7DB40"/>
<name>A0A9P7DB40_9AGAM</name>
<protein>
    <submittedName>
        <fullName evidence="2">Uncharacterized protein</fullName>
    </submittedName>
</protein>
<dbReference type="EMBL" id="JABBWE010000105">
    <property type="protein sequence ID" value="KAG1785672.1"/>
    <property type="molecule type" value="Genomic_DNA"/>
</dbReference>
<dbReference type="OrthoDB" id="2657479at2759"/>
<feature type="compositionally biased region" description="Polar residues" evidence="1">
    <location>
        <begin position="39"/>
        <end position="49"/>
    </location>
</feature>
<dbReference type="Proteomes" id="UP000719766">
    <property type="component" value="Unassembled WGS sequence"/>
</dbReference>
<sequence length="213" mass="23350">MYFNECNAHLGQEMLDTQVMWMGSAMSIDKPKSPGRTLGSAQDISSQSPDVAGDEAPRLTVFKAFQAQISMANVDISGSQAVGHLSLKKEKLVRGLQKAINKYLHRHCEEGHPTTDLLRQRIYAALEGALLGIEVDDIMSKHHSQGAENLKTNDRQDCCTDDNVISPVAQHIWNTMKCGLFALETVPSVKLEPLLICERVSTLAGMPGGYPTE</sequence>
<reference evidence="2" key="1">
    <citation type="journal article" date="2020" name="New Phytol.">
        <title>Comparative genomics reveals dynamic genome evolution in host specialist ectomycorrhizal fungi.</title>
        <authorList>
            <person name="Lofgren L.A."/>
            <person name="Nguyen N.H."/>
            <person name="Vilgalys R."/>
            <person name="Ruytinx J."/>
            <person name="Liao H.L."/>
            <person name="Branco S."/>
            <person name="Kuo A."/>
            <person name="LaButti K."/>
            <person name="Lipzen A."/>
            <person name="Andreopoulos W."/>
            <person name="Pangilinan J."/>
            <person name="Riley R."/>
            <person name="Hundley H."/>
            <person name="Na H."/>
            <person name="Barry K."/>
            <person name="Grigoriev I.V."/>
            <person name="Stajich J.E."/>
            <person name="Kennedy P.G."/>
        </authorList>
    </citation>
    <scope>NUCLEOTIDE SEQUENCE</scope>
    <source>
        <strain evidence="2">S12</strain>
    </source>
</reference>
<dbReference type="GeneID" id="64594644"/>
<accession>A0A9P7DB40</accession>
<keyword evidence="3" id="KW-1185">Reference proteome</keyword>
<comment type="caution">
    <text evidence="2">The sequence shown here is derived from an EMBL/GenBank/DDBJ whole genome shotgun (WGS) entry which is preliminary data.</text>
</comment>
<evidence type="ECO:0000313" key="3">
    <source>
        <dbReference type="Proteomes" id="UP000719766"/>
    </source>
</evidence>
<evidence type="ECO:0000313" key="2">
    <source>
        <dbReference type="EMBL" id="KAG1785672.1"/>
    </source>
</evidence>
<organism evidence="2 3">
    <name type="scientific">Suillus plorans</name>
    <dbReference type="NCBI Taxonomy" id="116603"/>
    <lineage>
        <taxon>Eukaryota</taxon>
        <taxon>Fungi</taxon>
        <taxon>Dikarya</taxon>
        <taxon>Basidiomycota</taxon>
        <taxon>Agaricomycotina</taxon>
        <taxon>Agaricomycetes</taxon>
        <taxon>Agaricomycetidae</taxon>
        <taxon>Boletales</taxon>
        <taxon>Suillineae</taxon>
        <taxon>Suillaceae</taxon>
        <taxon>Suillus</taxon>
    </lineage>
</organism>
<evidence type="ECO:0000256" key="1">
    <source>
        <dbReference type="SAM" id="MobiDB-lite"/>
    </source>
</evidence>
<dbReference type="RefSeq" id="XP_041153155.1">
    <property type="nucleotide sequence ID" value="XM_041300880.1"/>
</dbReference>
<feature type="region of interest" description="Disordered" evidence="1">
    <location>
        <begin position="30"/>
        <end position="53"/>
    </location>
</feature>
<proteinExistence type="predicted"/>